<dbReference type="Proteomes" id="UP000639403">
    <property type="component" value="Unassembled WGS sequence"/>
</dbReference>
<proteinExistence type="predicted"/>
<comment type="caution">
    <text evidence="1">The sequence shown here is derived from an EMBL/GenBank/DDBJ whole genome shotgun (WGS) entry which is preliminary data.</text>
</comment>
<gene>
    <name evidence="1" type="ORF">IEO21_11218</name>
</gene>
<dbReference type="EMBL" id="JADOXO010001761">
    <property type="protein sequence ID" value="KAF9794067.1"/>
    <property type="molecule type" value="Genomic_DNA"/>
</dbReference>
<evidence type="ECO:0000313" key="1">
    <source>
        <dbReference type="EMBL" id="KAF9794067.1"/>
    </source>
</evidence>
<reference evidence="1" key="1">
    <citation type="submission" date="2020-11" db="EMBL/GenBank/DDBJ databases">
        <authorList>
            <person name="Koelle M."/>
            <person name="Horta M.A.C."/>
            <person name="Nowrousian M."/>
            <person name="Ohm R.A."/>
            <person name="Benz P."/>
            <person name="Pilgard A."/>
        </authorList>
    </citation>
    <scope>NUCLEOTIDE SEQUENCE</scope>
    <source>
        <strain evidence="1">FPRL280</strain>
    </source>
</reference>
<name>A0A8H7NR75_9APHY</name>
<organism evidence="1 2">
    <name type="scientific">Rhodonia placenta</name>
    <dbReference type="NCBI Taxonomy" id="104341"/>
    <lineage>
        <taxon>Eukaryota</taxon>
        <taxon>Fungi</taxon>
        <taxon>Dikarya</taxon>
        <taxon>Basidiomycota</taxon>
        <taxon>Agaricomycotina</taxon>
        <taxon>Agaricomycetes</taxon>
        <taxon>Polyporales</taxon>
        <taxon>Adustoporiaceae</taxon>
        <taxon>Rhodonia</taxon>
    </lineage>
</organism>
<protein>
    <submittedName>
        <fullName evidence="1">Uncharacterized protein</fullName>
    </submittedName>
</protein>
<sequence length="35" mass="4127">MERNRLDRSLGARHYAPRCSSTVRCSRTYIFPAVR</sequence>
<dbReference type="AlphaFoldDB" id="A0A8H7NR75"/>
<accession>A0A8H7NR75</accession>
<evidence type="ECO:0000313" key="2">
    <source>
        <dbReference type="Proteomes" id="UP000639403"/>
    </source>
</evidence>
<reference evidence="1" key="2">
    <citation type="journal article" name="Front. Microbiol.">
        <title>Degradative Capacity of Two Strains of Rhodonia placenta: From Phenotype to Genotype.</title>
        <authorList>
            <person name="Kolle M."/>
            <person name="Horta M.A.C."/>
            <person name="Nowrousian M."/>
            <person name="Ohm R.A."/>
            <person name="Benz J.P."/>
            <person name="Pilgard A."/>
        </authorList>
    </citation>
    <scope>NUCLEOTIDE SEQUENCE</scope>
    <source>
        <strain evidence="1">FPRL280</strain>
    </source>
</reference>